<dbReference type="Gene3D" id="1.10.238.10">
    <property type="entry name" value="EF-hand"/>
    <property type="match status" value="1"/>
</dbReference>
<dbReference type="PROSITE" id="PS00018">
    <property type="entry name" value="EF_HAND_1"/>
    <property type="match status" value="1"/>
</dbReference>
<dbReference type="Pfam" id="PF13499">
    <property type="entry name" value="EF-hand_7"/>
    <property type="match status" value="1"/>
</dbReference>
<dbReference type="SMART" id="SM00054">
    <property type="entry name" value="EFh"/>
    <property type="match status" value="2"/>
</dbReference>
<feature type="transmembrane region" description="Helical" evidence="6">
    <location>
        <begin position="186"/>
        <end position="205"/>
    </location>
</feature>
<name>A0A812XXF3_SYMPI</name>
<keyword evidence="2 6" id="KW-0812">Transmembrane</keyword>
<keyword evidence="4 6" id="KW-1133">Transmembrane helix</keyword>
<gene>
    <name evidence="9" type="primary">Scn11a</name>
    <name evidence="9" type="ORF">SPIL2461_LOCUS21554</name>
</gene>
<dbReference type="GO" id="GO:0005509">
    <property type="term" value="F:calcium ion binding"/>
    <property type="evidence" value="ECO:0007669"/>
    <property type="project" value="InterPro"/>
</dbReference>
<proteinExistence type="predicted"/>
<dbReference type="SUPFAM" id="SSF81324">
    <property type="entry name" value="Voltage-gated potassium channels"/>
    <property type="match status" value="1"/>
</dbReference>
<keyword evidence="5 6" id="KW-0472">Membrane</keyword>
<feature type="domain" description="EF-hand" evidence="8">
    <location>
        <begin position="311"/>
        <end position="345"/>
    </location>
</feature>
<dbReference type="InterPro" id="IPR011992">
    <property type="entry name" value="EF-hand-dom_pair"/>
</dbReference>
<dbReference type="PANTHER" id="PTHR10037">
    <property type="entry name" value="VOLTAGE-GATED CATION CHANNEL CALCIUM AND SODIUM"/>
    <property type="match status" value="1"/>
</dbReference>
<evidence type="ECO:0000313" key="9">
    <source>
        <dbReference type="EMBL" id="CAE7746412.1"/>
    </source>
</evidence>
<sequence length="378" mass="43696">MCVVALLLLNILLMASQLQYHGYKIGYMIGIYSEPAEQYWPHFEEIFFICDFIFALLFTVEMLIRLCHIRCLAFCKQWLNWIDVIVVISSWVELLATALPISPTFLRMLRLGKLLRALRVVKMSRILESLQLLLKCISASVKILFWSLVLLMIIQCSAGMTISYMVSDFMTDPDIDEERKFQVFRYYGTFSKTLLTMFEVLFANWAPACRVLMDNVAEWYSSVFIVYRCFIGFAVLNVVTAVFVQSTMKVAQADEEFVAAEKQRAQEAYRHKLTNFFKQVDSSGDGKLDFKEFTDLLENPKLQVWLAQLDIETTDLKGLFQMLDDGDGEISLEEFETGLMRMKGYARSFDLNKIDRHMRKLHLKAALASNPSFESEPS</sequence>
<dbReference type="PROSITE" id="PS50222">
    <property type="entry name" value="EF_HAND_2"/>
    <property type="match status" value="2"/>
</dbReference>
<evidence type="ECO:0000313" key="10">
    <source>
        <dbReference type="Proteomes" id="UP000649617"/>
    </source>
</evidence>
<comment type="subcellular location">
    <subcellularLocation>
        <location evidence="1">Membrane</location>
        <topology evidence="1">Multi-pass membrane protein</topology>
    </subcellularLocation>
</comment>
<dbReference type="SUPFAM" id="SSF47473">
    <property type="entry name" value="EF-hand"/>
    <property type="match status" value="1"/>
</dbReference>
<dbReference type="AlphaFoldDB" id="A0A812XXF3"/>
<dbReference type="InterPro" id="IPR005821">
    <property type="entry name" value="Ion_trans_dom"/>
</dbReference>
<keyword evidence="3" id="KW-0106">Calcium</keyword>
<feature type="transmembrane region" description="Helical" evidence="6">
    <location>
        <begin position="143"/>
        <end position="166"/>
    </location>
</feature>
<evidence type="ECO:0000256" key="5">
    <source>
        <dbReference type="ARBA" id="ARBA00023136"/>
    </source>
</evidence>
<dbReference type="GO" id="GO:0005248">
    <property type="term" value="F:voltage-gated sodium channel activity"/>
    <property type="evidence" value="ECO:0007669"/>
    <property type="project" value="TreeGrafter"/>
</dbReference>
<evidence type="ECO:0000256" key="3">
    <source>
        <dbReference type="ARBA" id="ARBA00022837"/>
    </source>
</evidence>
<dbReference type="InterPro" id="IPR043203">
    <property type="entry name" value="VGCC_Ca_Na"/>
</dbReference>
<evidence type="ECO:0000259" key="8">
    <source>
        <dbReference type="PROSITE" id="PS50222"/>
    </source>
</evidence>
<keyword evidence="7" id="KW-0732">Signal</keyword>
<accession>A0A812XXF3</accession>
<feature type="signal peptide" evidence="7">
    <location>
        <begin position="1"/>
        <end position="17"/>
    </location>
</feature>
<evidence type="ECO:0000256" key="2">
    <source>
        <dbReference type="ARBA" id="ARBA00022692"/>
    </source>
</evidence>
<dbReference type="Gene3D" id="1.10.287.70">
    <property type="match status" value="1"/>
</dbReference>
<feature type="domain" description="EF-hand" evidence="8">
    <location>
        <begin position="268"/>
        <end position="303"/>
    </location>
</feature>
<dbReference type="Gene3D" id="1.20.120.350">
    <property type="entry name" value="Voltage-gated potassium channels. Chain C"/>
    <property type="match status" value="1"/>
</dbReference>
<keyword evidence="10" id="KW-1185">Reference proteome</keyword>
<comment type="caution">
    <text evidence="9">The sequence shown here is derived from an EMBL/GenBank/DDBJ whole genome shotgun (WGS) entry which is preliminary data.</text>
</comment>
<reference evidence="9" key="1">
    <citation type="submission" date="2021-02" db="EMBL/GenBank/DDBJ databases">
        <authorList>
            <person name="Dougan E. K."/>
            <person name="Rhodes N."/>
            <person name="Thang M."/>
            <person name="Chan C."/>
        </authorList>
    </citation>
    <scope>NUCLEOTIDE SEQUENCE</scope>
</reference>
<evidence type="ECO:0000256" key="4">
    <source>
        <dbReference type="ARBA" id="ARBA00022989"/>
    </source>
</evidence>
<feature type="transmembrane region" description="Helical" evidence="6">
    <location>
        <begin position="46"/>
        <end position="66"/>
    </location>
</feature>
<dbReference type="InterPro" id="IPR027359">
    <property type="entry name" value="Volt_channel_dom_sf"/>
</dbReference>
<dbReference type="GO" id="GO:0001518">
    <property type="term" value="C:voltage-gated sodium channel complex"/>
    <property type="evidence" value="ECO:0007669"/>
    <property type="project" value="TreeGrafter"/>
</dbReference>
<protein>
    <submittedName>
        <fullName evidence="9">Scn11a protein</fullName>
    </submittedName>
</protein>
<feature type="chain" id="PRO_5032819811" evidence="7">
    <location>
        <begin position="18"/>
        <end position="378"/>
    </location>
</feature>
<dbReference type="InterPro" id="IPR002048">
    <property type="entry name" value="EF_hand_dom"/>
</dbReference>
<organism evidence="9 10">
    <name type="scientific">Symbiodinium pilosum</name>
    <name type="common">Dinoflagellate</name>
    <dbReference type="NCBI Taxonomy" id="2952"/>
    <lineage>
        <taxon>Eukaryota</taxon>
        <taxon>Sar</taxon>
        <taxon>Alveolata</taxon>
        <taxon>Dinophyceae</taxon>
        <taxon>Suessiales</taxon>
        <taxon>Symbiodiniaceae</taxon>
        <taxon>Symbiodinium</taxon>
    </lineage>
</organism>
<feature type="transmembrane region" description="Helical" evidence="6">
    <location>
        <begin position="78"/>
        <end position="101"/>
    </location>
</feature>
<dbReference type="PANTHER" id="PTHR10037:SF62">
    <property type="entry name" value="SODIUM CHANNEL PROTEIN 60E"/>
    <property type="match status" value="1"/>
</dbReference>
<evidence type="ECO:0000256" key="1">
    <source>
        <dbReference type="ARBA" id="ARBA00004141"/>
    </source>
</evidence>
<dbReference type="InterPro" id="IPR018247">
    <property type="entry name" value="EF_Hand_1_Ca_BS"/>
</dbReference>
<dbReference type="OrthoDB" id="434708at2759"/>
<dbReference type="Pfam" id="PF00520">
    <property type="entry name" value="Ion_trans"/>
    <property type="match status" value="1"/>
</dbReference>
<evidence type="ECO:0000256" key="7">
    <source>
        <dbReference type="SAM" id="SignalP"/>
    </source>
</evidence>
<evidence type="ECO:0000256" key="6">
    <source>
        <dbReference type="SAM" id="Phobius"/>
    </source>
</evidence>
<dbReference type="EMBL" id="CAJNIZ010046359">
    <property type="protein sequence ID" value="CAE7746412.1"/>
    <property type="molecule type" value="Genomic_DNA"/>
</dbReference>
<dbReference type="Proteomes" id="UP000649617">
    <property type="component" value="Unassembled WGS sequence"/>
</dbReference>
<feature type="transmembrane region" description="Helical" evidence="6">
    <location>
        <begin position="225"/>
        <end position="244"/>
    </location>
</feature>